<feature type="domain" description="TolB N-terminal" evidence="2">
    <location>
        <begin position="29"/>
        <end position="119"/>
    </location>
</feature>
<proteinExistence type="inferred from homology"/>
<dbReference type="SUPFAM" id="SSF52964">
    <property type="entry name" value="TolB, N-terminal domain"/>
    <property type="match status" value="1"/>
</dbReference>
<dbReference type="Gene3D" id="3.40.50.10070">
    <property type="entry name" value="TolB, N-terminal domain"/>
    <property type="match status" value="1"/>
</dbReference>
<name>A0A381QXV7_9ZZZZ</name>
<evidence type="ECO:0000259" key="2">
    <source>
        <dbReference type="Pfam" id="PF04052"/>
    </source>
</evidence>
<gene>
    <name evidence="3" type="ORF">METZ01_LOCUS37109</name>
</gene>
<comment type="similarity">
    <text evidence="1">Belongs to the TolB family.</text>
</comment>
<dbReference type="PANTHER" id="PTHR36842:SF1">
    <property type="entry name" value="PROTEIN TOLB"/>
    <property type="match status" value="1"/>
</dbReference>
<dbReference type="InterPro" id="IPR011659">
    <property type="entry name" value="WD40"/>
</dbReference>
<dbReference type="InterPro" id="IPR007195">
    <property type="entry name" value="TolB_N"/>
</dbReference>
<evidence type="ECO:0000256" key="1">
    <source>
        <dbReference type="ARBA" id="ARBA00009820"/>
    </source>
</evidence>
<dbReference type="InterPro" id="IPR011042">
    <property type="entry name" value="6-blade_b-propeller_TolB-like"/>
</dbReference>
<protein>
    <recommendedName>
        <fullName evidence="2">TolB N-terminal domain-containing protein</fullName>
    </recommendedName>
</protein>
<reference evidence="3" key="1">
    <citation type="submission" date="2018-05" db="EMBL/GenBank/DDBJ databases">
        <authorList>
            <person name="Lanie J.A."/>
            <person name="Ng W.-L."/>
            <person name="Kazmierczak K.M."/>
            <person name="Andrzejewski T.M."/>
            <person name="Davidsen T.M."/>
            <person name="Wayne K.J."/>
            <person name="Tettelin H."/>
            <person name="Glass J.I."/>
            <person name="Rusch D."/>
            <person name="Podicherti R."/>
            <person name="Tsui H.-C.T."/>
            <person name="Winkler M.E."/>
        </authorList>
    </citation>
    <scope>NUCLEOTIDE SEQUENCE</scope>
</reference>
<dbReference type="Pfam" id="PF04052">
    <property type="entry name" value="TolB_N"/>
    <property type="match status" value="1"/>
</dbReference>
<evidence type="ECO:0000313" key="3">
    <source>
        <dbReference type="EMBL" id="SUZ84255.1"/>
    </source>
</evidence>
<dbReference type="Gene3D" id="2.120.10.30">
    <property type="entry name" value="TolB, C-terminal domain"/>
    <property type="match status" value="2"/>
</dbReference>
<dbReference type="GO" id="GO:0042597">
    <property type="term" value="C:periplasmic space"/>
    <property type="evidence" value="ECO:0007669"/>
    <property type="project" value="InterPro"/>
</dbReference>
<dbReference type="GO" id="GO:0015031">
    <property type="term" value="P:protein transport"/>
    <property type="evidence" value="ECO:0007669"/>
    <property type="project" value="InterPro"/>
</dbReference>
<dbReference type="AlphaFoldDB" id="A0A381QXV7"/>
<dbReference type="Pfam" id="PF07676">
    <property type="entry name" value="PD40"/>
    <property type="match status" value="4"/>
</dbReference>
<dbReference type="EMBL" id="UINC01001587">
    <property type="protein sequence ID" value="SUZ84255.1"/>
    <property type="molecule type" value="Genomic_DNA"/>
</dbReference>
<dbReference type="PANTHER" id="PTHR36842">
    <property type="entry name" value="PROTEIN TOLB HOMOLOG"/>
    <property type="match status" value="1"/>
</dbReference>
<organism evidence="3">
    <name type="scientific">marine metagenome</name>
    <dbReference type="NCBI Taxonomy" id="408172"/>
    <lineage>
        <taxon>unclassified sequences</taxon>
        <taxon>metagenomes</taxon>
        <taxon>ecological metagenomes</taxon>
    </lineage>
</organism>
<sequence length="437" mass="48246">MGLLVSSGFAQERDSLPGVSLGLVYENQPQPALAIQPFTGRFGGADLVDDVEVIVGRDLRNSDRFEVMDSIPAGLVGDVVDYTLWDRLGAVWLITGQVEGAGEGYILILELHDVVYGQSVERGRFRIPDEADSDFRMAVHRASDELVRWATGDPGMAASRIAFTMTDNQGNKDIYVIDSDGENLDRITNYRDLTLSPTWSPDGNKVAFTSYKSELPRIYELDLRTGEENMLPEVRGGGDYITPTYHPDGTTLAFSVTGNARSGIFTYNVERNCCLVFLSGGRWYDLSPTYSPDGQWMAFNTNRFGDAVPQVMLMPSQGGDAETLSPYEYGGRGYFTAPDWSPVGDMVAFHGSISRGTYHILVASVSNDGRRLNQLTWEGNNEDPSWAPDGRHLAFVGERRWGFGLFVVDVATGRLRPLLAGRRVGLPDWSPALRAER</sequence>
<dbReference type="SUPFAM" id="SSF69304">
    <property type="entry name" value="Tricorn protease N-terminal domain"/>
    <property type="match status" value="1"/>
</dbReference>
<accession>A0A381QXV7</accession>